<gene>
    <name evidence="1" type="ORF">E2C01_071069</name>
</gene>
<organism evidence="1 2">
    <name type="scientific">Portunus trituberculatus</name>
    <name type="common">Swimming crab</name>
    <name type="synonym">Neptunus trituberculatus</name>
    <dbReference type="NCBI Taxonomy" id="210409"/>
    <lineage>
        <taxon>Eukaryota</taxon>
        <taxon>Metazoa</taxon>
        <taxon>Ecdysozoa</taxon>
        <taxon>Arthropoda</taxon>
        <taxon>Crustacea</taxon>
        <taxon>Multicrustacea</taxon>
        <taxon>Malacostraca</taxon>
        <taxon>Eumalacostraca</taxon>
        <taxon>Eucarida</taxon>
        <taxon>Decapoda</taxon>
        <taxon>Pleocyemata</taxon>
        <taxon>Brachyura</taxon>
        <taxon>Eubrachyura</taxon>
        <taxon>Portunoidea</taxon>
        <taxon>Portunidae</taxon>
        <taxon>Portuninae</taxon>
        <taxon>Portunus</taxon>
    </lineage>
</organism>
<dbReference type="AlphaFoldDB" id="A0A5B7I499"/>
<dbReference type="EMBL" id="VSRR010043872">
    <property type="protein sequence ID" value="MPC76649.1"/>
    <property type="molecule type" value="Genomic_DNA"/>
</dbReference>
<keyword evidence="2" id="KW-1185">Reference proteome</keyword>
<sequence>MESSSERDAKFVRGTNFCSEASIFNMVKVLRWCDEGGQNAGVPSLPLSAPYCVSLERLIGVLWQHDIPFSFSLTILYQNNENNDLNPKKTNTWLVVKSVEKE</sequence>
<proteinExistence type="predicted"/>
<protein>
    <submittedName>
        <fullName evidence="1">Uncharacterized protein</fullName>
    </submittedName>
</protein>
<comment type="caution">
    <text evidence="1">The sequence shown here is derived from an EMBL/GenBank/DDBJ whole genome shotgun (WGS) entry which is preliminary data.</text>
</comment>
<evidence type="ECO:0000313" key="2">
    <source>
        <dbReference type="Proteomes" id="UP000324222"/>
    </source>
</evidence>
<name>A0A5B7I499_PORTR</name>
<dbReference type="Proteomes" id="UP000324222">
    <property type="component" value="Unassembled WGS sequence"/>
</dbReference>
<accession>A0A5B7I499</accession>
<reference evidence="1 2" key="1">
    <citation type="submission" date="2019-05" db="EMBL/GenBank/DDBJ databases">
        <title>Another draft genome of Portunus trituberculatus and its Hox gene families provides insights of decapod evolution.</title>
        <authorList>
            <person name="Jeong J.-H."/>
            <person name="Song I."/>
            <person name="Kim S."/>
            <person name="Choi T."/>
            <person name="Kim D."/>
            <person name="Ryu S."/>
            <person name="Kim W."/>
        </authorList>
    </citation>
    <scope>NUCLEOTIDE SEQUENCE [LARGE SCALE GENOMIC DNA]</scope>
    <source>
        <tissue evidence="1">Muscle</tissue>
    </source>
</reference>
<evidence type="ECO:0000313" key="1">
    <source>
        <dbReference type="EMBL" id="MPC76649.1"/>
    </source>
</evidence>